<evidence type="ECO:0000259" key="11">
    <source>
        <dbReference type="PROSITE" id="PS50111"/>
    </source>
</evidence>
<comment type="subcellular location">
    <subcellularLocation>
        <location evidence="1">Membrane</location>
    </subcellularLocation>
</comment>
<keyword evidence="6 8" id="KW-0807">Transducer</keyword>
<evidence type="ECO:0000256" key="1">
    <source>
        <dbReference type="ARBA" id="ARBA00004370"/>
    </source>
</evidence>
<evidence type="ECO:0000256" key="7">
    <source>
        <dbReference type="ARBA" id="ARBA00029447"/>
    </source>
</evidence>
<evidence type="ECO:0000313" key="14">
    <source>
        <dbReference type="Proteomes" id="UP001305746"/>
    </source>
</evidence>
<dbReference type="InterPro" id="IPR004089">
    <property type="entry name" value="MCPsignal_dom"/>
</dbReference>
<evidence type="ECO:0000256" key="9">
    <source>
        <dbReference type="SAM" id="MobiDB-lite"/>
    </source>
</evidence>
<keyword evidence="2" id="KW-0145">Chemotaxis</keyword>
<sequence length="565" mass="61219">MTDAQENIQDPERAALVDQIESATRDYVDAFRNELVPAKQQVLAIIKNELDVHGPEATDALRRALDGVTNRDPESRFRVVLEQLLSDALLMRMAAQRYFADGNDRSRKNLTYAIEDLGDALGLIDMRDVPDYVENYLKTAIGELEQYRASVEKLLVQQDKAVRVKTEKLDVLGPSIAEKARELEYNVFGALEEVADDADAETDKALQFTTAAFAISVVLGLVVAVLMSRLMGSSVKRARTEILRYLDDISNNRGNVTTRLSQGRPDEIGDFIEAVNAFLATLEDTISKIVTSSRRLTTESESLSGITERTTANSEQQRDQITQVSAAMQEMVSTSEEIASNTSDTDESARHAATLAESGQETVTTAINSVNSLAGQVEAASKRIQQLENESGEIGSVLEVIQNIAEQTNLLALNAAIEAARAGEAGRGFAVVADEVRGLAKRVQDSTVDIERIVSNLQQGAAGAVVDMSRAKQMAGEATDEAGKSGAALADILSAVHRIVEMTTQIASATEQQRATAAEMTQNVESSSEAIDKLADDIGQVNGSSTSLADMAEDLNEMVRRFQVR</sequence>
<feature type="transmembrane region" description="Helical" evidence="10">
    <location>
        <begin position="205"/>
        <end position="227"/>
    </location>
</feature>
<dbReference type="PANTHER" id="PTHR32089">
    <property type="entry name" value="METHYL-ACCEPTING CHEMOTAXIS PROTEIN MCPB"/>
    <property type="match status" value="1"/>
</dbReference>
<evidence type="ECO:0000256" key="2">
    <source>
        <dbReference type="ARBA" id="ARBA00022500"/>
    </source>
</evidence>
<comment type="similarity">
    <text evidence="7">Belongs to the methyl-accepting chemotaxis (MCP) protein family.</text>
</comment>
<dbReference type="InterPro" id="IPR004090">
    <property type="entry name" value="Chemotax_Me-accpt_rcpt"/>
</dbReference>
<dbReference type="RefSeq" id="WP_322856570.1">
    <property type="nucleotide sequence ID" value="NZ_JAYDCJ010000003.1"/>
</dbReference>
<keyword evidence="5 10" id="KW-0472">Membrane</keyword>
<dbReference type="EMBL" id="JAYDCJ010000003">
    <property type="protein sequence ID" value="MEA1082137.1"/>
    <property type="molecule type" value="Genomic_DNA"/>
</dbReference>
<feature type="region of interest" description="Disordered" evidence="9">
    <location>
        <begin position="297"/>
        <end position="318"/>
    </location>
</feature>
<evidence type="ECO:0000256" key="10">
    <source>
        <dbReference type="SAM" id="Phobius"/>
    </source>
</evidence>
<evidence type="ECO:0000313" key="13">
    <source>
        <dbReference type="EMBL" id="MEA1082137.1"/>
    </source>
</evidence>
<dbReference type="Pfam" id="PF00015">
    <property type="entry name" value="MCPsignal"/>
    <property type="match status" value="1"/>
</dbReference>
<organism evidence="13 14">
    <name type="scientific">Marinobacter qingdaonensis</name>
    <dbReference type="NCBI Taxonomy" id="3108486"/>
    <lineage>
        <taxon>Bacteria</taxon>
        <taxon>Pseudomonadati</taxon>
        <taxon>Pseudomonadota</taxon>
        <taxon>Gammaproteobacteria</taxon>
        <taxon>Pseudomonadales</taxon>
        <taxon>Marinobacteraceae</taxon>
        <taxon>Marinobacter</taxon>
    </lineage>
</organism>
<dbReference type="PROSITE" id="PS50885">
    <property type="entry name" value="HAMP"/>
    <property type="match status" value="1"/>
</dbReference>
<dbReference type="PRINTS" id="PR00260">
    <property type="entry name" value="CHEMTRNSDUCR"/>
</dbReference>
<evidence type="ECO:0000256" key="6">
    <source>
        <dbReference type="ARBA" id="ARBA00023224"/>
    </source>
</evidence>
<dbReference type="Gene3D" id="1.10.287.950">
    <property type="entry name" value="Methyl-accepting chemotaxis protein"/>
    <property type="match status" value="1"/>
</dbReference>
<dbReference type="SMART" id="SM00283">
    <property type="entry name" value="MA"/>
    <property type="match status" value="1"/>
</dbReference>
<evidence type="ECO:0000256" key="4">
    <source>
        <dbReference type="ARBA" id="ARBA00022989"/>
    </source>
</evidence>
<feature type="region of interest" description="Disordered" evidence="9">
    <location>
        <begin position="332"/>
        <end position="360"/>
    </location>
</feature>
<dbReference type="SMART" id="SM00304">
    <property type="entry name" value="HAMP"/>
    <property type="match status" value="2"/>
</dbReference>
<evidence type="ECO:0000256" key="5">
    <source>
        <dbReference type="ARBA" id="ARBA00023136"/>
    </source>
</evidence>
<keyword evidence="4 10" id="KW-1133">Transmembrane helix</keyword>
<protein>
    <submittedName>
        <fullName evidence="13">Methyl-accepting chemotaxis protein</fullName>
    </submittedName>
</protein>
<keyword evidence="14" id="KW-1185">Reference proteome</keyword>
<evidence type="ECO:0000259" key="12">
    <source>
        <dbReference type="PROSITE" id="PS50885"/>
    </source>
</evidence>
<keyword evidence="3 10" id="KW-0812">Transmembrane</keyword>
<reference evidence="13 14" key="1">
    <citation type="submission" date="2023-12" db="EMBL/GenBank/DDBJ databases">
        <title>Marinobacter qingdaonensis sp. nov., isolated from the intertidal sediment of Qingdao, PR China.</title>
        <authorList>
            <person name="Li Y."/>
        </authorList>
    </citation>
    <scope>NUCLEOTIDE SEQUENCE [LARGE SCALE GENOMIC DNA]</scope>
    <source>
        <strain evidence="13 14">ASW11-75</strain>
    </source>
</reference>
<accession>A0ABU5P2C7</accession>
<name>A0ABU5P2C7_9GAMM</name>
<feature type="compositionally biased region" description="Polar residues" evidence="9">
    <location>
        <begin position="332"/>
        <end position="343"/>
    </location>
</feature>
<dbReference type="PROSITE" id="PS50111">
    <property type="entry name" value="CHEMOTAXIS_TRANSDUC_2"/>
    <property type="match status" value="1"/>
</dbReference>
<evidence type="ECO:0000256" key="3">
    <source>
        <dbReference type="ARBA" id="ARBA00022692"/>
    </source>
</evidence>
<comment type="caution">
    <text evidence="13">The sequence shown here is derived from an EMBL/GenBank/DDBJ whole genome shotgun (WGS) entry which is preliminary data.</text>
</comment>
<dbReference type="Proteomes" id="UP001305746">
    <property type="component" value="Unassembled WGS sequence"/>
</dbReference>
<dbReference type="PANTHER" id="PTHR32089:SF120">
    <property type="entry name" value="METHYL-ACCEPTING CHEMOTAXIS PROTEIN TLPQ"/>
    <property type="match status" value="1"/>
</dbReference>
<feature type="domain" description="HAMP" evidence="12">
    <location>
        <begin position="240"/>
        <end position="287"/>
    </location>
</feature>
<dbReference type="SUPFAM" id="SSF58104">
    <property type="entry name" value="Methyl-accepting chemotaxis protein (MCP) signaling domain"/>
    <property type="match status" value="1"/>
</dbReference>
<feature type="compositionally biased region" description="Polar residues" evidence="9">
    <location>
        <begin position="305"/>
        <end position="318"/>
    </location>
</feature>
<proteinExistence type="inferred from homology"/>
<gene>
    <name evidence="13" type="ORF">U5822_15790</name>
</gene>
<dbReference type="CDD" id="cd11386">
    <property type="entry name" value="MCP_signal"/>
    <property type="match status" value="1"/>
</dbReference>
<dbReference type="InterPro" id="IPR003660">
    <property type="entry name" value="HAMP_dom"/>
</dbReference>
<feature type="domain" description="Methyl-accepting transducer" evidence="11">
    <location>
        <begin position="292"/>
        <end position="528"/>
    </location>
</feature>
<evidence type="ECO:0000256" key="8">
    <source>
        <dbReference type="PROSITE-ProRule" id="PRU00284"/>
    </source>
</evidence>